<keyword evidence="4" id="KW-1185">Reference proteome</keyword>
<gene>
    <name evidence="3" type="ORF">GNZ21_06950</name>
</gene>
<dbReference type="Pfam" id="PF02557">
    <property type="entry name" value="VanY"/>
    <property type="match status" value="1"/>
</dbReference>
<evidence type="ECO:0000256" key="1">
    <source>
        <dbReference type="SAM" id="MobiDB-lite"/>
    </source>
</evidence>
<evidence type="ECO:0000313" key="4">
    <source>
        <dbReference type="Proteomes" id="UP000460157"/>
    </source>
</evidence>
<feature type="region of interest" description="Disordered" evidence="1">
    <location>
        <begin position="18"/>
        <end position="81"/>
    </location>
</feature>
<accession>A0A7K1UHZ9</accession>
<dbReference type="SUPFAM" id="SSF55166">
    <property type="entry name" value="Hedgehog/DD-peptidase"/>
    <property type="match status" value="1"/>
</dbReference>
<dbReference type="EMBL" id="WRPM01000048">
    <property type="protein sequence ID" value="MVT26095.1"/>
    <property type="molecule type" value="Genomic_DNA"/>
</dbReference>
<protein>
    <submittedName>
        <fullName evidence="3">D-alanyl-D-alanine carboxypeptidase family protein</fullName>
    </submittedName>
</protein>
<proteinExistence type="predicted"/>
<dbReference type="Gene3D" id="3.30.1380.10">
    <property type="match status" value="1"/>
</dbReference>
<dbReference type="RefSeq" id="WP_157322726.1">
    <property type="nucleotide sequence ID" value="NZ_BMFX01000002.1"/>
</dbReference>
<feature type="compositionally biased region" description="Low complexity" evidence="1">
    <location>
        <begin position="29"/>
        <end position="50"/>
    </location>
</feature>
<organism evidence="3 4">
    <name type="scientific">Nesterenkonia alkaliphila</name>
    <dbReference type="NCBI Taxonomy" id="1463631"/>
    <lineage>
        <taxon>Bacteria</taxon>
        <taxon>Bacillati</taxon>
        <taxon>Actinomycetota</taxon>
        <taxon>Actinomycetes</taxon>
        <taxon>Micrococcales</taxon>
        <taxon>Micrococcaceae</taxon>
        <taxon>Nesterenkonia</taxon>
    </lineage>
</organism>
<dbReference type="PROSITE" id="PS51257">
    <property type="entry name" value="PROKAR_LIPOPROTEIN"/>
    <property type="match status" value="1"/>
</dbReference>
<keyword evidence="3" id="KW-0378">Hydrolase</keyword>
<dbReference type="OrthoDB" id="9792074at2"/>
<keyword evidence="3" id="KW-0121">Carboxypeptidase</keyword>
<dbReference type="InterPro" id="IPR058193">
    <property type="entry name" value="VanY/YodJ_core_dom"/>
</dbReference>
<comment type="caution">
    <text evidence="3">The sequence shown here is derived from an EMBL/GenBank/DDBJ whole genome shotgun (WGS) entry which is preliminary data.</text>
</comment>
<evidence type="ECO:0000313" key="3">
    <source>
        <dbReference type="EMBL" id="MVT26095.1"/>
    </source>
</evidence>
<dbReference type="InterPro" id="IPR009045">
    <property type="entry name" value="Zn_M74/Hedgehog-like"/>
</dbReference>
<dbReference type="InterPro" id="IPR052179">
    <property type="entry name" value="DD-CPase-like"/>
</dbReference>
<dbReference type="GO" id="GO:0006508">
    <property type="term" value="P:proteolysis"/>
    <property type="evidence" value="ECO:0007669"/>
    <property type="project" value="InterPro"/>
</dbReference>
<dbReference type="InterPro" id="IPR003709">
    <property type="entry name" value="VanY-like_core_dom"/>
</dbReference>
<dbReference type="Proteomes" id="UP000460157">
    <property type="component" value="Unassembled WGS sequence"/>
</dbReference>
<dbReference type="PANTHER" id="PTHR34385">
    <property type="entry name" value="D-ALANYL-D-ALANINE CARBOXYPEPTIDASE"/>
    <property type="match status" value="1"/>
</dbReference>
<keyword evidence="3" id="KW-0645">Protease</keyword>
<reference evidence="3 4" key="1">
    <citation type="submission" date="2019-12" db="EMBL/GenBank/DDBJ databases">
        <title>Nesterenkonia muleiensis sp. nov., a novel actinobacterium isolated from sap of Populus euphratica.</title>
        <authorList>
            <person name="Wang R."/>
        </authorList>
    </citation>
    <scope>NUCLEOTIDE SEQUENCE [LARGE SCALE GENOMIC DNA]</scope>
    <source>
        <strain evidence="3 4">F10</strain>
    </source>
</reference>
<dbReference type="AlphaFoldDB" id="A0A7K1UHZ9"/>
<sequence length="278" mass="29534">MRSISHSLLSAAMTAVLLTGCGGSDPGEDSAGAGTSPATASADAVSAPETVEPESEPPAAEHEAEPGGEEEAPETPVSEASWEPDSVHVLVNKRNPLDPLSYSPSDLVTPNVPLHGPQEAMQLRAEPAEALERLFAAADGAGHSLSMISGYRSHDYQVQVYGQHVATNGQEAADRVSARPGHSEHQTGLAVDVDTPAGPETTLRRAFGETPEGRWVAENAHEFGFIIRYPEGAEEITGFSYEPWHLRYVGEATAAEIVARGVTLEEYWDQPAAPDYQD</sequence>
<feature type="domain" description="D-alanyl-D-alanine carboxypeptidase-like core" evidence="2">
    <location>
        <begin position="122"/>
        <end position="250"/>
    </location>
</feature>
<dbReference type="GO" id="GO:0004180">
    <property type="term" value="F:carboxypeptidase activity"/>
    <property type="evidence" value="ECO:0007669"/>
    <property type="project" value="UniProtKB-KW"/>
</dbReference>
<evidence type="ECO:0000259" key="2">
    <source>
        <dbReference type="Pfam" id="PF02557"/>
    </source>
</evidence>
<dbReference type="PANTHER" id="PTHR34385:SF1">
    <property type="entry name" value="PEPTIDOGLYCAN L-ALANYL-D-GLUTAMATE ENDOPEPTIDASE CWLK"/>
    <property type="match status" value="1"/>
</dbReference>
<name>A0A7K1UHZ9_9MICC</name>
<dbReference type="CDD" id="cd14852">
    <property type="entry name" value="LD-carboxypeptidase"/>
    <property type="match status" value="1"/>
</dbReference>